<comment type="similarity">
    <text evidence="3">Belongs to the HAD-like hydrolase superfamily. SerB family.</text>
</comment>
<proteinExistence type="inferred from homology"/>
<keyword evidence="9" id="KW-0718">Serine biosynthesis</keyword>
<comment type="catalytic activity">
    <reaction evidence="11">
        <text>O-phospho-D-serine + H2O = D-serine + phosphate</text>
        <dbReference type="Rhea" id="RHEA:24873"/>
        <dbReference type="ChEBI" id="CHEBI:15377"/>
        <dbReference type="ChEBI" id="CHEBI:35247"/>
        <dbReference type="ChEBI" id="CHEBI:43474"/>
        <dbReference type="ChEBI" id="CHEBI:58680"/>
        <dbReference type="EC" id="3.1.3.3"/>
    </reaction>
</comment>
<dbReference type="PANTHER" id="PTHR43344">
    <property type="entry name" value="PHOSPHOSERINE PHOSPHATASE"/>
    <property type="match status" value="1"/>
</dbReference>
<keyword evidence="7" id="KW-0378">Hydrolase</keyword>
<evidence type="ECO:0000256" key="7">
    <source>
        <dbReference type="ARBA" id="ARBA00022801"/>
    </source>
</evidence>
<dbReference type="RefSeq" id="WP_310770198.1">
    <property type="nucleotide sequence ID" value="NZ_CP134050.1"/>
</dbReference>
<comment type="pathway">
    <text evidence="2">Amino-acid biosynthesis; L-serine biosynthesis; L-serine from 3-phospho-D-glycerate: step 3/3.</text>
</comment>
<dbReference type="InterPro" id="IPR023214">
    <property type="entry name" value="HAD_sf"/>
</dbReference>
<dbReference type="Gene3D" id="3.40.50.1000">
    <property type="entry name" value="HAD superfamily/HAD-like"/>
    <property type="match status" value="1"/>
</dbReference>
<evidence type="ECO:0000256" key="12">
    <source>
        <dbReference type="SAM" id="SignalP"/>
    </source>
</evidence>
<keyword evidence="6" id="KW-0479">Metal-binding</keyword>
<dbReference type="Gene3D" id="1.20.1440.320">
    <property type="match status" value="1"/>
</dbReference>
<evidence type="ECO:0000256" key="6">
    <source>
        <dbReference type="ARBA" id="ARBA00022723"/>
    </source>
</evidence>
<accession>A0ABY9T7D6</accession>
<organism evidence="13 14">
    <name type="scientific">Brevibacillus brevis</name>
    <name type="common">Bacillus brevis</name>
    <dbReference type="NCBI Taxonomy" id="1393"/>
    <lineage>
        <taxon>Bacteria</taxon>
        <taxon>Bacillati</taxon>
        <taxon>Bacillota</taxon>
        <taxon>Bacilli</taxon>
        <taxon>Bacillales</taxon>
        <taxon>Paenibacillaceae</taxon>
        <taxon>Brevibacillus</taxon>
    </lineage>
</organism>
<gene>
    <name evidence="13" type="ORF">RGB73_06465</name>
</gene>
<evidence type="ECO:0000256" key="9">
    <source>
        <dbReference type="ARBA" id="ARBA00023299"/>
    </source>
</evidence>
<evidence type="ECO:0000256" key="1">
    <source>
        <dbReference type="ARBA" id="ARBA00001946"/>
    </source>
</evidence>
<evidence type="ECO:0000256" key="5">
    <source>
        <dbReference type="ARBA" id="ARBA00022605"/>
    </source>
</evidence>
<dbReference type="Proteomes" id="UP001256827">
    <property type="component" value="Chromosome"/>
</dbReference>
<evidence type="ECO:0000256" key="8">
    <source>
        <dbReference type="ARBA" id="ARBA00022842"/>
    </source>
</evidence>
<keyword evidence="5" id="KW-0028">Amino-acid biosynthesis</keyword>
<dbReference type="InterPro" id="IPR050582">
    <property type="entry name" value="HAD-like_SerB"/>
</dbReference>
<dbReference type="InterPro" id="IPR036412">
    <property type="entry name" value="HAD-like_sf"/>
</dbReference>
<evidence type="ECO:0000313" key="13">
    <source>
        <dbReference type="EMBL" id="WNC15956.1"/>
    </source>
</evidence>
<dbReference type="SUPFAM" id="SSF56784">
    <property type="entry name" value="HAD-like"/>
    <property type="match status" value="1"/>
</dbReference>
<keyword evidence="12" id="KW-0732">Signal</keyword>
<name>A0ABY9T7D6_BREBE</name>
<dbReference type="Pfam" id="PF12710">
    <property type="entry name" value="HAD"/>
    <property type="match status" value="1"/>
</dbReference>
<evidence type="ECO:0000256" key="10">
    <source>
        <dbReference type="ARBA" id="ARBA00048138"/>
    </source>
</evidence>
<keyword evidence="14" id="KW-1185">Reference proteome</keyword>
<feature type="chain" id="PRO_5047549639" description="phosphoserine phosphatase" evidence="12">
    <location>
        <begin position="38"/>
        <end position="436"/>
    </location>
</feature>
<evidence type="ECO:0000256" key="3">
    <source>
        <dbReference type="ARBA" id="ARBA00009184"/>
    </source>
</evidence>
<keyword evidence="8" id="KW-0460">Magnesium</keyword>
<evidence type="ECO:0000313" key="14">
    <source>
        <dbReference type="Proteomes" id="UP001256827"/>
    </source>
</evidence>
<protein>
    <recommendedName>
        <fullName evidence="4">phosphoserine phosphatase</fullName>
        <ecNumber evidence="4">3.1.3.3</ecNumber>
    </recommendedName>
</protein>
<dbReference type="EMBL" id="CP134050">
    <property type="protein sequence ID" value="WNC15956.1"/>
    <property type="molecule type" value="Genomic_DNA"/>
</dbReference>
<dbReference type="PANTHER" id="PTHR43344:SF2">
    <property type="entry name" value="PHOSPHOSERINE PHOSPHATASE"/>
    <property type="match status" value="1"/>
</dbReference>
<evidence type="ECO:0000256" key="4">
    <source>
        <dbReference type="ARBA" id="ARBA00012640"/>
    </source>
</evidence>
<comment type="cofactor">
    <cofactor evidence="1">
        <name>Mg(2+)</name>
        <dbReference type="ChEBI" id="CHEBI:18420"/>
    </cofactor>
</comment>
<feature type="signal peptide" evidence="12">
    <location>
        <begin position="1"/>
        <end position="37"/>
    </location>
</feature>
<sequence length="436" mass="48315">MSQVLTKHNQKRWGWKSRLWLLLVIAALLTLQMPALAKDEPLVPQILDKGKWAPATYQAVNDLIAKHGVKSPGYHPNKKPYVVFDWDNTSIMNDTEEALFVYQINHLAYKLTPEEFGRVIRTNVPEGPFAEGYKNADGRQVTLDAIATDLVNDYQFLYANYRGLSGTKSLEEVTATEQFQDFRAKLFFLYEAINETHSTSIGYPWVLYLFTNMTVDEVQKLAEASNDLALGMAIQTETWTSPKARAGKAGVVTASHTTGLRLTSEVSNLMNTFRSNGIDVYIVSASLEDVVRVFATLPKYGYGLPSENVIGMRLAMKNGLITNQYQADYPITVGHGKTEVILSMLEKKYGYGPIFIAGDSNGDFEMMTELDSVKLALVINRVKGGKIGQQAAKAAAQLGKANPTVVLQGRDENTGMWIPSEQTIKLGGSEPQLLTK</sequence>
<evidence type="ECO:0000256" key="2">
    <source>
        <dbReference type="ARBA" id="ARBA00005135"/>
    </source>
</evidence>
<dbReference type="EC" id="3.1.3.3" evidence="4"/>
<reference evidence="13 14" key="1">
    <citation type="submission" date="2023-09" db="EMBL/GenBank/DDBJ databases">
        <title>Complete Genome and Methylome dissection of Bacillus brevis NEB573 original source of BbsI restriction endonuclease.</title>
        <authorList>
            <person name="Fomenkov A."/>
            <person name="Roberts R.D."/>
        </authorList>
    </citation>
    <scope>NUCLEOTIDE SEQUENCE [LARGE SCALE GENOMIC DNA]</scope>
    <source>
        <strain evidence="13 14">NEB573</strain>
    </source>
</reference>
<evidence type="ECO:0000256" key="11">
    <source>
        <dbReference type="ARBA" id="ARBA00048523"/>
    </source>
</evidence>
<comment type="catalytic activity">
    <reaction evidence="10">
        <text>O-phospho-L-serine + H2O = L-serine + phosphate</text>
        <dbReference type="Rhea" id="RHEA:21208"/>
        <dbReference type="ChEBI" id="CHEBI:15377"/>
        <dbReference type="ChEBI" id="CHEBI:33384"/>
        <dbReference type="ChEBI" id="CHEBI:43474"/>
        <dbReference type="ChEBI" id="CHEBI:57524"/>
        <dbReference type="EC" id="3.1.3.3"/>
    </reaction>
</comment>